<dbReference type="EMBL" id="KQ998108">
    <property type="protein sequence ID" value="KZV43489.1"/>
    <property type="molecule type" value="Genomic_DNA"/>
</dbReference>
<evidence type="ECO:0000313" key="2">
    <source>
        <dbReference type="EMBL" id="KZV43489.1"/>
    </source>
</evidence>
<keyword evidence="3" id="KW-1185">Reference proteome</keyword>
<proteinExistence type="predicted"/>
<reference evidence="2 3" key="1">
    <citation type="journal article" date="2015" name="Proc. Natl. Acad. Sci. U.S.A.">
        <title>The resurrection genome of Boea hygrometrica: A blueprint for survival of dehydration.</title>
        <authorList>
            <person name="Xiao L."/>
            <person name="Yang G."/>
            <person name="Zhang L."/>
            <person name="Yang X."/>
            <person name="Zhao S."/>
            <person name="Ji Z."/>
            <person name="Zhou Q."/>
            <person name="Hu M."/>
            <person name="Wang Y."/>
            <person name="Chen M."/>
            <person name="Xu Y."/>
            <person name="Jin H."/>
            <person name="Xiao X."/>
            <person name="Hu G."/>
            <person name="Bao F."/>
            <person name="Hu Y."/>
            <person name="Wan P."/>
            <person name="Li L."/>
            <person name="Deng X."/>
            <person name="Kuang T."/>
            <person name="Xiang C."/>
            <person name="Zhu J.K."/>
            <person name="Oliver M.J."/>
            <person name="He Y."/>
        </authorList>
    </citation>
    <scope>NUCLEOTIDE SEQUENCE [LARGE SCALE GENOMIC DNA]</scope>
    <source>
        <strain evidence="3">cv. XS01</strain>
    </source>
</reference>
<name>A0A2Z7CAC1_9LAMI</name>
<gene>
    <name evidence="2" type="ORF">F511_19033</name>
</gene>
<evidence type="ECO:0000256" key="1">
    <source>
        <dbReference type="SAM" id="MobiDB-lite"/>
    </source>
</evidence>
<dbReference type="Proteomes" id="UP000250235">
    <property type="component" value="Unassembled WGS sequence"/>
</dbReference>
<sequence length="80" mass="8766">MQLGSPGRGLETFSGVTPREVPEHLRHGEELGDRGSNLSLGYLPRTPTRRVEKFSRDIQAYSPIPTPDVPEVLDVVIALG</sequence>
<evidence type="ECO:0000313" key="3">
    <source>
        <dbReference type="Proteomes" id="UP000250235"/>
    </source>
</evidence>
<protein>
    <submittedName>
        <fullName evidence="2">ClC family transporter: chloride ion channel</fullName>
    </submittedName>
</protein>
<dbReference type="AlphaFoldDB" id="A0A2Z7CAC1"/>
<feature type="region of interest" description="Disordered" evidence="1">
    <location>
        <begin position="1"/>
        <end position="44"/>
    </location>
</feature>
<feature type="compositionally biased region" description="Basic and acidic residues" evidence="1">
    <location>
        <begin position="20"/>
        <end position="33"/>
    </location>
</feature>
<accession>A0A2Z7CAC1</accession>
<organism evidence="2 3">
    <name type="scientific">Dorcoceras hygrometricum</name>
    <dbReference type="NCBI Taxonomy" id="472368"/>
    <lineage>
        <taxon>Eukaryota</taxon>
        <taxon>Viridiplantae</taxon>
        <taxon>Streptophyta</taxon>
        <taxon>Embryophyta</taxon>
        <taxon>Tracheophyta</taxon>
        <taxon>Spermatophyta</taxon>
        <taxon>Magnoliopsida</taxon>
        <taxon>eudicotyledons</taxon>
        <taxon>Gunneridae</taxon>
        <taxon>Pentapetalae</taxon>
        <taxon>asterids</taxon>
        <taxon>lamiids</taxon>
        <taxon>Lamiales</taxon>
        <taxon>Gesneriaceae</taxon>
        <taxon>Didymocarpoideae</taxon>
        <taxon>Trichosporeae</taxon>
        <taxon>Loxocarpinae</taxon>
        <taxon>Dorcoceras</taxon>
    </lineage>
</organism>